<dbReference type="PANTHER" id="PTHR45588">
    <property type="entry name" value="TPR DOMAIN-CONTAINING PROTEIN"/>
    <property type="match status" value="1"/>
</dbReference>
<evidence type="ECO:0000313" key="4">
    <source>
        <dbReference type="Proteomes" id="UP001142175"/>
    </source>
</evidence>
<accession>A0A9X2P2G5</accession>
<dbReference type="RefSeq" id="WP_258421552.1">
    <property type="nucleotide sequence ID" value="NZ_JANSUY010000001.1"/>
</dbReference>
<evidence type="ECO:0000256" key="1">
    <source>
        <dbReference type="PROSITE-ProRule" id="PRU00339"/>
    </source>
</evidence>
<keyword evidence="2" id="KW-1133">Transmembrane helix</keyword>
<keyword evidence="4" id="KW-1185">Reference proteome</keyword>
<comment type="caution">
    <text evidence="3">The sequence shown here is derived from an EMBL/GenBank/DDBJ whole genome shotgun (WGS) entry which is preliminary data.</text>
</comment>
<proteinExistence type="predicted"/>
<keyword evidence="2" id="KW-0812">Transmembrane</keyword>
<organism evidence="3 4">
    <name type="scientific">Aquiflexum gelatinilyticum</name>
    <dbReference type="NCBI Taxonomy" id="2961943"/>
    <lineage>
        <taxon>Bacteria</taxon>
        <taxon>Pseudomonadati</taxon>
        <taxon>Bacteroidota</taxon>
        <taxon>Cytophagia</taxon>
        <taxon>Cytophagales</taxon>
        <taxon>Cyclobacteriaceae</taxon>
        <taxon>Aquiflexum</taxon>
    </lineage>
</organism>
<feature type="transmembrane region" description="Helical" evidence="2">
    <location>
        <begin position="7"/>
        <end position="25"/>
    </location>
</feature>
<keyword evidence="2" id="KW-0472">Membrane</keyword>
<dbReference type="InterPro" id="IPR019734">
    <property type="entry name" value="TPR_rpt"/>
</dbReference>
<sequence length="382" mass="42954">MNYLSILKLWAFVLIPVFFGTIYFFTEEEEKSEVITFLGENNLDQLMGITLCREMAYVPEDFLTKPIGVSNVRIGSIDFPINTSSKEAQEMFNQGMAYYYSFDYVQAARSFNDGVRLDPEAAMIWNGLSVTYTNLSDTVKSKEFGTKAFELARKSGNRFEYLYTKSNFLALEPPSGMEEYQALYDSVYAVKDALVSADHVDTERFFRFASDHVEQFYSKPTGLPLILAALPEHHHIFRKVTKNSLLLHEGIQINPMSVDTEKLAKLAWEIMEPIQMQKLDDLAGSFGQAEANGKGSTVIKEVALAATEGRIETLLVEEDKIIAIRITNLVTGNTQNKDLDNPIVDDLLDDMGELVIKMGGEVMVLPADKMPSKTGLAAIYRY</sequence>
<evidence type="ECO:0000313" key="3">
    <source>
        <dbReference type="EMBL" id="MCR9013657.1"/>
    </source>
</evidence>
<dbReference type="EMBL" id="JANSUY010000001">
    <property type="protein sequence ID" value="MCR9013657.1"/>
    <property type="molecule type" value="Genomic_DNA"/>
</dbReference>
<dbReference type="SUPFAM" id="SSF48452">
    <property type="entry name" value="TPR-like"/>
    <property type="match status" value="1"/>
</dbReference>
<dbReference type="Proteomes" id="UP001142175">
    <property type="component" value="Unassembled WGS sequence"/>
</dbReference>
<dbReference type="PANTHER" id="PTHR45588:SF1">
    <property type="entry name" value="WW DOMAIN-CONTAINING PROTEIN"/>
    <property type="match status" value="1"/>
</dbReference>
<dbReference type="InterPro" id="IPR011990">
    <property type="entry name" value="TPR-like_helical_dom_sf"/>
</dbReference>
<dbReference type="Pfam" id="PF18845">
    <property type="entry name" value="baeRF_family3"/>
    <property type="match status" value="1"/>
</dbReference>
<dbReference type="Gene3D" id="1.25.40.10">
    <property type="entry name" value="Tetratricopeptide repeat domain"/>
    <property type="match status" value="1"/>
</dbReference>
<dbReference type="InterPro" id="IPR041289">
    <property type="entry name" value="Bact_RF_family3"/>
</dbReference>
<keyword evidence="1" id="KW-0802">TPR repeat</keyword>
<dbReference type="PROSITE" id="PS50005">
    <property type="entry name" value="TPR"/>
    <property type="match status" value="1"/>
</dbReference>
<evidence type="ECO:0008006" key="5">
    <source>
        <dbReference type="Google" id="ProtNLM"/>
    </source>
</evidence>
<name>A0A9X2P2G5_9BACT</name>
<gene>
    <name evidence="3" type="ORF">NU887_01355</name>
</gene>
<reference evidence="3" key="1">
    <citation type="submission" date="2022-08" db="EMBL/GenBank/DDBJ databases">
        <authorList>
            <person name="Zhang D."/>
        </authorList>
    </citation>
    <scope>NUCLEOTIDE SEQUENCE</scope>
    <source>
        <strain evidence="3">XJ19-11</strain>
    </source>
</reference>
<feature type="repeat" description="TPR" evidence="1">
    <location>
        <begin position="88"/>
        <end position="121"/>
    </location>
</feature>
<dbReference type="AlphaFoldDB" id="A0A9X2P2G5"/>
<protein>
    <recommendedName>
        <fullName evidence="5">Tetratricopeptide repeat protein</fullName>
    </recommendedName>
</protein>
<evidence type="ECO:0000256" key="2">
    <source>
        <dbReference type="SAM" id="Phobius"/>
    </source>
</evidence>